<protein>
    <submittedName>
        <fullName evidence="1">Uncharacterized protein</fullName>
    </submittedName>
</protein>
<dbReference type="EMBL" id="LR633967">
    <property type="protein sequence ID" value="VUX55719.1"/>
    <property type="molecule type" value="Genomic_DNA"/>
</dbReference>
<gene>
    <name evidence="1" type="ORF">JTBM06_V1_90008</name>
</gene>
<evidence type="ECO:0000313" key="1">
    <source>
        <dbReference type="EMBL" id="VUX55719.1"/>
    </source>
</evidence>
<accession>A0A7D9D4J0</accession>
<proteinExistence type="predicted"/>
<sequence>MDETSVFFCYAAGGPALERLEKKDLLEGIGMLAIVSSQIFVAMELRQANSIGRLEAMM</sequence>
<dbReference type="AlphaFoldDB" id="A0A7D9D4J0"/>
<reference evidence="1" key="1">
    <citation type="submission" date="2019-07" db="EMBL/GenBank/DDBJ databases">
        <authorList>
            <person name="Weber M."/>
            <person name="Kostadinov I."/>
            <person name="Kostadinov D I."/>
        </authorList>
    </citation>
    <scope>NUCLEOTIDE SEQUENCE</scope>
    <source>
        <strain evidence="1">Gfbio:sag-sample-m06:053724c1-46a9-4a36-b237-ea2bf867836b</strain>
    </source>
</reference>
<name>A0A7D9D4J0_9GAMM</name>
<organism evidence="1">
    <name type="scientific">uncultured Woeseiaceae bacterium</name>
    <dbReference type="NCBI Taxonomy" id="1983305"/>
    <lineage>
        <taxon>Bacteria</taxon>
        <taxon>Pseudomonadati</taxon>
        <taxon>Pseudomonadota</taxon>
        <taxon>Gammaproteobacteria</taxon>
        <taxon>Woeseiales</taxon>
        <taxon>Woeseiaceae</taxon>
        <taxon>environmental samples</taxon>
    </lineage>
</organism>